<dbReference type="PANTHER" id="PTHR43033:SF1">
    <property type="entry name" value="TRNA(ILE)-LYSIDINE SYNTHASE-RELATED"/>
    <property type="match status" value="1"/>
</dbReference>
<sequence length="442" mass="50245">MTFSISAFEDELFGNLGLARDSHYYVAYSGGIDSTVLLHLMHQLQQRNGFKLTALHVNHNLQERSEFWAEHCLTTCQKLGIDFKHTSLQLENKSEVTARNSRYAWFSKQLDRHSVLLTAHHRQDRAETFLFNLMRGAGSAGLSSMRAVRPFHGAKLARPLLPYDKADLESIAANSGLTWVEDPSNRTNDYSRNTIRHEIIPTLIDFRPDAIQNIARAASNLEQENGLLREVAICDLVEVREHPQHPVDKSYALCVADMMHLTPARQSNVIRFWLKTLQLHTPSRRFLQTLVRAIEVPPASTAVMQEGGQQFRFHSGYMYVMPAIKETPPFGVIDWQNVSQPIDIYASKLRLDARPKLRSLISDDSHALVRLAEKAHVENPKALQGHSLNLKKWMNEIGIPPWRRQAVPLLTVRKAKKDLVLAPVDVHMTNDWVSFDSESIAS</sequence>
<dbReference type="EMBL" id="QNRT01000002">
    <property type="protein sequence ID" value="RBP50934.1"/>
    <property type="molecule type" value="Genomic_DNA"/>
</dbReference>
<dbReference type="GO" id="GO:0005524">
    <property type="term" value="F:ATP binding"/>
    <property type="evidence" value="ECO:0007669"/>
    <property type="project" value="UniProtKB-UniRule"/>
</dbReference>
<dbReference type="Gene3D" id="1.20.59.20">
    <property type="match status" value="1"/>
</dbReference>
<keyword evidence="4 8" id="KW-0819">tRNA processing</keyword>
<evidence type="ECO:0000256" key="4">
    <source>
        <dbReference type="ARBA" id="ARBA00022694"/>
    </source>
</evidence>
<evidence type="ECO:0000259" key="9">
    <source>
        <dbReference type="Pfam" id="PF01171"/>
    </source>
</evidence>
<comment type="caution">
    <text evidence="12">The sequence shown here is derived from an EMBL/GenBank/DDBJ whole genome shotgun (WGS) entry which is preliminary data.</text>
</comment>
<dbReference type="GO" id="GO:0006400">
    <property type="term" value="P:tRNA modification"/>
    <property type="evidence" value="ECO:0007669"/>
    <property type="project" value="UniProtKB-UniRule"/>
</dbReference>
<dbReference type="InterPro" id="IPR012795">
    <property type="entry name" value="tRNA_Ile_lys_synt_N"/>
</dbReference>
<dbReference type="Pfam" id="PF11734">
    <property type="entry name" value="TilS_C"/>
    <property type="match status" value="1"/>
</dbReference>
<protein>
    <recommendedName>
        <fullName evidence="8">tRNA(Ile)-lysidine synthase</fullName>
        <ecNumber evidence="8">6.3.4.19</ecNumber>
    </recommendedName>
    <alternativeName>
        <fullName evidence="8">tRNA(Ile)-2-lysyl-cytidine synthase</fullName>
    </alternativeName>
    <alternativeName>
        <fullName evidence="8">tRNA(Ile)-lysidine synthetase</fullName>
    </alternativeName>
</protein>
<dbReference type="InterPro" id="IPR011063">
    <property type="entry name" value="TilS/TtcA_N"/>
</dbReference>
<dbReference type="InParanoid" id="A0A395JMV9"/>
<dbReference type="SUPFAM" id="SSF52402">
    <property type="entry name" value="Adenine nucleotide alpha hydrolases-like"/>
    <property type="match status" value="1"/>
</dbReference>
<keyword evidence="13" id="KW-1185">Reference proteome</keyword>
<dbReference type="InterPro" id="IPR012094">
    <property type="entry name" value="tRNA_Ile_lys_synt"/>
</dbReference>
<comment type="similarity">
    <text evidence="8">Belongs to the tRNA(Ile)-lysidine synthase family.</text>
</comment>
<dbReference type="GO" id="GO:0005737">
    <property type="term" value="C:cytoplasm"/>
    <property type="evidence" value="ECO:0007669"/>
    <property type="project" value="UniProtKB-SubCell"/>
</dbReference>
<dbReference type="SUPFAM" id="SSF82829">
    <property type="entry name" value="MesJ substrate recognition domain-like"/>
    <property type="match status" value="1"/>
</dbReference>
<name>A0A395JMV9_9GAMM</name>
<evidence type="ECO:0000256" key="6">
    <source>
        <dbReference type="ARBA" id="ARBA00022840"/>
    </source>
</evidence>
<dbReference type="RefSeq" id="WP_113953742.1">
    <property type="nucleotide sequence ID" value="NZ_QNRT01000002.1"/>
</dbReference>
<evidence type="ECO:0000259" key="10">
    <source>
        <dbReference type="Pfam" id="PF09179"/>
    </source>
</evidence>
<dbReference type="InterPro" id="IPR015262">
    <property type="entry name" value="tRNA_Ile_lys_synt_subst-bd"/>
</dbReference>
<dbReference type="AlphaFoldDB" id="A0A395JMV9"/>
<feature type="domain" description="Lysidine-tRNA(Ile) synthetase C-terminal" evidence="11">
    <location>
        <begin position="384"/>
        <end position="413"/>
    </location>
</feature>
<evidence type="ECO:0000256" key="3">
    <source>
        <dbReference type="ARBA" id="ARBA00022598"/>
    </source>
</evidence>
<dbReference type="OrthoDB" id="9807403at2"/>
<dbReference type="PANTHER" id="PTHR43033">
    <property type="entry name" value="TRNA(ILE)-LYSIDINE SYNTHASE-RELATED"/>
    <property type="match status" value="1"/>
</dbReference>
<evidence type="ECO:0000259" key="11">
    <source>
        <dbReference type="Pfam" id="PF11734"/>
    </source>
</evidence>
<comment type="function">
    <text evidence="8">Ligates lysine onto the cytidine present at position 34 of the AUA codon-specific tRNA(Ile) that contains the anticodon CAU, in an ATP-dependent manner. Cytidine is converted to lysidine, thus changing the amino acid specificity of the tRNA from methionine to isoleucine.</text>
</comment>
<dbReference type="NCBIfam" id="TIGR02432">
    <property type="entry name" value="lysidine_TilS_N"/>
    <property type="match status" value="1"/>
</dbReference>
<keyword evidence="3 8" id="KW-0436">Ligase</keyword>
<keyword evidence="5 8" id="KW-0547">Nucleotide-binding</keyword>
<dbReference type="CDD" id="cd01992">
    <property type="entry name" value="TilS_N"/>
    <property type="match status" value="1"/>
</dbReference>
<keyword evidence="2 8" id="KW-0963">Cytoplasm</keyword>
<dbReference type="InterPro" id="IPR014729">
    <property type="entry name" value="Rossmann-like_a/b/a_fold"/>
</dbReference>
<dbReference type="EC" id="6.3.4.19" evidence="8"/>
<gene>
    <name evidence="8" type="primary">tilS</name>
    <name evidence="12" type="ORF">DFR28_102351</name>
</gene>
<organism evidence="12 13">
    <name type="scientific">Arenicella xantha</name>
    <dbReference type="NCBI Taxonomy" id="644221"/>
    <lineage>
        <taxon>Bacteria</taxon>
        <taxon>Pseudomonadati</taxon>
        <taxon>Pseudomonadota</taxon>
        <taxon>Gammaproteobacteria</taxon>
        <taxon>Arenicellales</taxon>
        <taxon>Arenicellaceae</taxon>
        <taxon>Arenicella</taxon>
    </lineage>
</organism>
<evidence type="ECO:0000256" key="2">
    <source>
        <dbReference type="ARBA" id="ARBA00022490"/>
    </source>
</evidence>
<feature type="domain" description="tRNA(Ile)-lysidine synthase substrate-binding" evidence="10">
    <location>
        <begin position="253"/>
        <end position="293"/>
    </location>
</feature>
<dbReference type="InterPro" id="IPR012796">
    <property type="entry name" value="Lysidine-tRNA-synth_C"/>
</dbReference>
<dbReference type="Pfam" id="PF09179">
    <property type="entry name" value="TilS"/>
    <property type="match status" value="1"/>
</dbReference>
<dbReference type="Pfam" id="PF01171">
    <property type="entry name" value="ATP_bind_3"/>
    <property type="match status" value="1"/>
</dbReference>
<dbReference type="HAMAP" id="MF_01161">
    <property type="entry name" value="tRNA_Ile_lys_synt"/>
    <property type="match status" value="1"/>
</dbReference>
<evidence type="ECO:0000313" key="12">
    <source>
        <dbReference type="EMBL" id="RBP50934.1"/>
    </source>
</evidence>
<evidence type="ECO:0000256" key="1">
    <source>
        <dbReference type="ARBA" id="ARBA00004496"/>
    </source>
</evidence>
<accession>A0A395JMV9</accession>
<dbReference type="GO" id="GO:0032267">
    <property type="term" value="F:tRNA(Ile)-lysidine synthase activity"/>
    <property type="evidence" value="ECO:0007669"/>
    <property type="project" value="UniProtKB-EC"/>
</dbReference>
<dbReference type="FunCoup" id="A0A395JMV9">
    <property type="interactions" value="320"/>
</dbReference>
<comment type="catalytic activity">
    <reaction evidence="7 8">
        <text>cytidine(34) in tRNA(Ile2) + L-lysine + ATP = lysidine(34) in tRNA(Ile2) + AMP + diphosphate + H(+)</text>
        <dbReference type="Rhea" id="RHEA:43744"/>
        <dbReference type="Rhea" id="RHEA-COMP:10625"/>
        <dbReference type="Rhea" id="RHEA-COMP:10670"/>
        <dbReference type="ChEBI" id="CHEBI:15378"/>
        <dbReference type="ChEBI" id="CHEBI:30616"/>
        <dbReference type="ChEBI" id="CHEBI:32551"/>
        <dbReference type="ChEBI" id="CHEBI:33019"/>
        <dbReference type="ChEBI" id="CHEBI:82748"/>
        <dbReference type="ChEBI" id="CHEBI:83665"/>
        <dbReference type="ChEBI" id="CHEBI:456215"/>
        <dbReference type="EC" id="6.3.4.19"/>
    </reaction>
</comment>
<evidence type="ECO:0000256" key="8">
    <source>
        <dbReference type="HAMAP-Rule" id="MF_01161"/>
    </source>
</evidence>
<comment type="subcellular location">
    <subcellularLocation>
        <location evidence="1 8">Cytoplasm</location>
    </subcellularLocation>
</comment>
<dbReference type="Gene3D" id="3.40.50.620">
    <property type="entry name" value="HUPs"/>
    <property type="match status" value="1"/>
</dbReference>
<feature type="binding site" evidence="8">
    <location>
        <begin position="29"/>
        <end position="34"/>
    </location>
    <ligand>
        <name>ATP</name>
        <dbReference type="ChEBI" id="CHEBI:30616"/>
    </ligand>
</feature>
<feature type="domain" description="tRNA(Ile)-lysidine/2-thiocytidine synthase N-terminal" evidence="9">
    <location>
        <begin position="24"/>
        <end position="198"/>
    </location>
</feature>
<evidence type="ECO:0000313" key="13">
    <source>
        <dbReference type="Proteomes" id="UP000253083"/>
    </source>
</evidence>
<keyword evidence="6 8" id="KW-0067">ATP-binding</keyword>
<reference evidence="12 13" key="1">
    <citation type="submission" date="2018-06" db="EMBL/GenBank/DDBJ databases">
        <title>Genomic Encyclopedia of Type Strains, Phase IV (KMG-IV): sequencing the most valuable type-strain genomes for metagenomic binning, comparative biology and taxonomic classification.</title>
        <authorList>
            <person name="Goeker M."/>
        </authorList>
    </citation>
    <scope>NUCLEOTIDE SEQUENCE [LARGE SCALE GENOMIC DNA]</scope>
    <source>
        <strain evidence="12 13">DSM 24032</strain>
    </source>
</reference>
<evidence type="ECO:0000256" key="7">
    <source>
        <dbReference type="ARBA" id="ARBA00048539"/>
    </source>
</evidence>
<dbReference type="SUPFAM" id="SSF56037">
    <property type="entry name" value="PheT/TilS domain"/>
    <property type="match status" value="1"/>
</dbReference>
<comment type="domain">
    <text evidence="8">The N-terminal region contains the highly conserved SGGXDS motif, predicted to be a P-loop motif involved in ATP binding.</text>
</comment>
<proteinExistence type="inferred from homology"/>
<evidence type="ECO:0000256" key="5">
    <source>
        <dbReference type="ARBA" id="ARBA00022741"/>
    </source>
</evidence>
<dbReference type="Proteomes" id="UP000253083">
    <property type="component" value="Unassembled WGS sequence"/>
</dbReference>